<evidence type="ECO:0000313" key="1">
    <source>
        <dbReference type="EMBL" id="KAI4802871.1"/>
    </source>
</evidence>
<protein>
    <submittedName>
        <fullName evidence="1">Uncharacterized protein</fullName>
    </submittedName>
</protein>
<comment type="caution">
    <text evidence="1">The sequence shown here is derived from an EMBL/GenBank/DDBJ whole genome shotgun (WGS) entry which is preliminary data.</text>
</comment>
<accession>A0ACB9VT45</accession>
<gene>
    <name evidence="1" type="ORF">KUCAC02_006442</name>
</gene>
<keyword evidence="2" id="KW-1185">Reference proteome</keyword>
<proteinExistence type="predicted"/>
<organism evidence="1 2">
    <name type="scientific">Chaenocephalus aceratus</name>
    <name type="common">Blackfin icefish</name>
    <name type="synonym">Chaenichthys aceratus</name>
    <dbReference type="NCBI Taxonomy" id="36190"/>
    <lineage>
        <taxon>Eukaryota</taxon>
        <taxon>Metazoa</taxon>
        <taxon>Chordata</taxon>
        <taxon>Craniata</taxon>
        <taxon>Vertebrata</taxon>
        <taxon>Euteleostomi</taxon>
        <taxon>Actinopterygii</taxon>
        <taxon>Neopterygii</taxon>
        <taxon>Teleostei</taxon>
        <taxon>Neoteleostei</taxon>
        <taxon>Acanthomorphata</taxon>
        <taxon>Eupercaria</taxon>
        <taxon>Perciformes</taxon>
        <taxon>Notothenioidei</taxon>
        <taxon>Channichthyidae</taxon>
        <taxon>Chaenocephalus</taxon>
    </lineage>
</organism>
<feature type="non-terminal residue" evidence="1">
    <location>
        <position position="1"/>
    </location>
</feature>
<evidence type="ECO:0000313" key="2">
    <source>
        <dbReference type="Proteomes" id="UP001057452"/>
    </source>
</evidence>
<sequence>EANSKGLFGAYFVDCNGHGSTFEDRLKTATKIADKRNAVLLPFTGEQEKETPRCFSGRNTPLSDPKPYLIKLKYGNLGNFQNFSPLPFPRA</sequence>
<dbReference type="EMBL" id="CM043807">
    <property type="protein sequence ID" value="KAI4802871.1"/>
    <property type="molecule type" value="Genomic_DNA"/>
</dbReference>
<name>A0ACB9VT45_CHAAC</name>
<feature type="non-terminal residue" evidence="1">
    <location>
        <position position="91"/>
    </location>
</feature>
<dbReference type="Proteomes" id="UP001057452">
    <property type="component" value="Chromosome 23"/>
</dbReference>
<reference evidence="1" key="1">
    <citation type="submission" date="2022-05" db="EMBL/GenBank/DDBJ databases">
        <title>Chromosome-level genome of Chaenocephalus aceratus.</title>
        <authorList>
            <person name="Park H."/>
        </authorList>
    </citation>
    <scope>NUCLEOTIDE SEQUENCE</scope>
    <source>
        <strain evidence="1">KU_202001</strain>
    </source>
</reference>